<dbReference type="Proteomes" id="UP000309138">
    <property type="component" value="Unassembled WGS sequence"/>
</dbReference>
<evidence type="ECO:0000259" key="5">
    <source>
        <dbReference type="PROSITE" id="PS50995"/>
    </source>
</evidence>
<dbReference type="InterPro" id="IPR036390">
    <property type="entry name" value="WH_DNA-bd_sf"/>
</dbReference>
<dbReference type="InterPro" id="IPR036388">
    <property type="entry name" value="WH-like_DNA-bd_sf"/>
</dbReference>
<evidence type="ECO:0000256" key="4">
    <source>
        <dbReference type="SAM" id="MobiDB-lite"/>
    </source>
</evidence>
<dbReference type="InterPro" id="IPR039422">
    <property type="entry name" value="MarR/SlyA-like"/>
</dbReference>
<keyword evidence="1" id="KW-0805">Transcription regulation</keyword>
<organism evidence="6 7">
    <name type="scientific">Sphingomonas baiyangensis</name>
    <dbReference type="NCBI Taxonomy" id="2572576"/>
    <lineage>
        <taxon>Bacteria</taxon>
        <taxon>Pseudomonadati</taxon>
        <taxon>Pseudomonadota</taxon>
        <taxon>Alphaproteobacteria</taxon>
        <taxon>Sphingomonadales</taxon>
        <taxon>Sphingomonadaceae</taxon>
        <taxon>Sphingomonas</taxon>
    </lineage>
</organism>
<feature type="compositionally biased region" description="Basic and acidic residues" evidence="4">
    <location>
        <begin position="31"/>
        <end position="41"/>
    </location>
</feature>
<sequence length="203" mass="23124">MSEDAPAGKRSRQRRGPKAAALDAASGAATVERESGNRWRPRDGERHLMNYSRHFGDLGDDDLFFRATRSIVTAARRWRKLANDRVKPVRQTMARWETLFLVAFSGDDLTQSELAHLISVEGPTMVRMLDVLARDGLIERRQSDTDRRVTSNRITPEGMRVIGELMGITNQLRREVLEDIDRDKLATTIEVLGQILRKIDTLR</sequence>
<dbReference type="PROSITE" id="PS01117">
    <property type="entry name" value="HTH_MARR_1"/>
    <property type="match status" value="1"/>
</dbReference>
<protein>
    <submittedName>
        <fullName evidence="6">MarR family transcriptional regulator</fullName>
    </submittedName>
</protein>
<dbReference type="PANTHER" id="PTHR33164:SF64">
    <property type="entry name" value="TRANSCRIPTIONAL REGULATOR SLYA"/>
    <property type="match status" value="1"/>
</dbReference>
<feature type="region of interest" description="Disordered" evidence="4">
    <location>
        <begin position="1"/>
        <end position="41"/>
    </location>
</feature>
<accession>A0A4U1L779</accession>
<dbReference type="SUPFAM" id="SSF46785">
    <property type="entry name" value="Winged helix' DNA-binding domain"/>
    <property type="match status" value="1"/>
</dbReference>
<evidence type="ECO:0000313" key="6">
    <source>
        <dbReference type="EMBL" id="TKD52807.1"/>
    </source>
</evidence>
<dbReference type="GO" id="GO:0003700">
    <property type="term" value="F:DNA-binding transcription factor activity"/>
    <property type="evidence" value="ECO:0007669"/>
    <property type="project" value="InterPro"/>
</dbReference>
<feature type="compositionally biased region" description="Low complexity" evidence="4">
    <location>
        <begin position="19"/>
        <end position="29"/>
    </location>
</feature>
<evidence type="ECO:0000256" key="3">
    <source>
        <dbReference type="ARBA" id="ARBA00023163"/>
    </source>
</evidence>
<dbReference type="SMART" id="SM00347">
    <property type="entry name" value="HTH_MARR"/>
    <property type="match status" value="1"/>
</dbReference>
<gene>
    <name evidence="6" type="ORF">FBR43_00105</name>
</gene>
<evidence type="ECO:0000256" key="1">
    <source>
        <dbReference type="ARBA" id="ARBA00023015"/>
    </source>
</evidence>
<dbReference type="PROSITE" id="PS50995">
    <property type="entry name" value="HTH_MARR_2"/>
    <property type="match status" value="1"/>
</dbReference>
<comment type="caution">
    <text evidence="6">The sequence shown here is derived from an EMBL/GenBank/DDBJ whole genome shotgun (WGS) entry which is preliminary data.</text>
</comment>
<dbReference type="OrthoDB" id="582199at2"/>
<name>A0A4U1L779_9SPHN</name>
<evidence type="ECO:0000256" key="2">
    <source>
        <dbReference type="ARBA" id="ARBA00023125"/>
    </source>
</evidence>
<dbReference type="RefSeq" id="WP_136941228.1">
    <property type="nucleotide sequence ID" value="NZ_SWKR01000001.1"/>
</dbReference>
<keyword evidence="2" id="KW-0238">DNA-binding</keyword>
<dbReference type="PANTHER" id="PTHR33164">
    <property type="entry name" value="TRANSCRIPTIONAL REGULATOR, MARR FAMILY"/>
    <property type="match status" value="1"/>
</dbReference>
<dbReference type="GO" id="GO:0006950">
    <property type="term" value="P:response to stress"/>
    <property type="evidence" value="ECO:0007669"/>
    <property type="project" value="TreeGrafter"/>
</dbReference>
<dbReference type="EMBL" id="SWKR01000001">
    <property type="protein sequence ID" value="TKD52807.1"/>
    <property type="molecule type" value="Genomic_DNA"/>
</dbReference>
<dbReference type="Pfam" id="PF01047">
    <property type="entry name" value="MarR"/>
    <property type="match status" value="1"/>
</dbReference>
<proteinExistence type="predicted"/>
<dbReference type="Gene3D" id="1.10.10.10">
    <property type="entry name" value="Winged helix-like DNA-binding domain superfamily/Winged helix DNA-binding domain"/>
    <property type="match status" value="1"/>
</dbReference>
<dbReference type="InterPro" id="IPR000835">
    <property type="entry name" value="HTH_MarR-typ"/>
</dbReference>
<reference evidence="6 7" key="1">
    <citation type="submission" date="2019-04" db="EMBL/GenBank/DDBJ databases">
        <authorList>
            <person name="Yang Y."/>
            <person name="Wei D."/>
        </authorList>
    </citation>
    <scope>NUCLEOTIDE SEQUENCE [LARGE SCALE GENOMIC DNA]</scope>
    <source>
        <strain evidence="6 7">L-1-4w-11</strain>
    </source>
</reference>
<dbReference type="PRINTS" id="PR00598">
    <property type="entry name" value="HTHMARR"/>
</dbReference>
<dbReference type="InterPro" id="IPR023187">
    <property type="entry name" value="Tscrpt_reg_MarR-type_CS"/>
</dbReference>
<keyword evidence="3" id="KW-0804">Transcription</keyword>
<feature type="domain" description="HTH marR-type" evidence="5">
    <location>
        <begin position="61"/>
        <end position="201"/>
    </location>
</feature>
<keyword evidence="7" id="KW-1185">Reference proteome</keyword>
<evidence type="ECO:0000313" key="7">
    <source>
        <dbReference type="Proteomes" id="UP000309138"/>
    </source>
</evidence>
<dbReference type="AlphaFoldDB" id="A0A4U1L779"/>
<dbReference type="GO" id="GO:0003677">
    <property type="term" value="F:DNA binding"/>
    <property type="evidence" value="ECO:0007669"/>
    <property type="project" value="UniProtKB-KW"/>
</dbReference>